<sequence length="62" mass="7337">MEWDHLYQIAGMLTWLMGPGKKRSKLTYTIYRPYKDFAVRELLRTIFLSCCSYQNQIGETIG</sequence>
<dbReference type="AlphaFoldDB" id="A0A915LA37"/>
<name>A0A915LA37_ROMCU</name>
<dbReference type="WBParaSite" id="nRc.2.0.1.t46621-RA">
    <property type="protein sequence ID" value="nRc.2.0.1.t46621-RA"/>
    <property type="gene ID" value="nRc.2.0.1.g46621"/>
</dbReference>
<dbReference type="Proteomes" id="UP000887565">
    <property type="component" value="Unplaced"/>
</dbReference>
<keyword evidence="1" id="KW-1185">Reference proteome</keyword>
<evidence type="ECO:0000313" key="1">
    <source>
        <dbReference type="Proteomes" id="UP000887565"/>
    </source>
</evidence>
<organism evidence="1 2">
    <name type="scientific">Romanomermis culicivorax</name>
    <name type="common">Nematode worm</name>
    <dbReference type="NCBI Taxonomy" id="13658"/>
    <lineage>
        <taxon>Eukaryota</taxon>
        <taxon>Metazoa</taxon>
        <taxon>Ecdysozoa</taxon>
        <taxon>Nematoda</taxon>
        <taxon>Enoplea</taxon>
        <taxon>Dorylaimia</taxon>
        <taxon>Mermithida</taxon>
        <taxon>Mermithoidea</taxon>
        <taxon>Mermithidae</taxon>
        <taxon>Romanomermis</taxon>
    </lineage>
</organism>
<accession>A0A915LA37</accession>
<proteinExistence type="predicted"/>
<reference evidence="2" key="1">
    <citation type="submission" date="2022-11" db="UniProtKB">
        <authorList>
            <consortium name="WormBaseParasite"/>
        </authorList>
    </citation>
    <scope>IDENTIFICATION</scope>
</reference>
<protein>
    <submittedName>
        <fullName evidence="2">Uncharacterized protein</fullName>
    </submittedName>
</protein>
<evidence type="ECO:0000313" key="2">
    <source>
        <dbReference type="WBParaSite" id="nRc.2.0.1.t46621-RA"/>
    </source>
</evidence>